<feature type="chain" id="PRO_5013587673" evidence="2">
    <location>
        <begin position="23"/>
        <end position="146"/>
    </location>
</feature>
<gene>
    <name evidence="3" type="ORF">COT95_02625</name>
</gene>
<comment type="caution">
    <text evidence="3">The sequence shown here is derived from an EMBL/GenBank/DDBJ whole genome shotgun (WGS) entry which is preliminary data.</text>
</comment>
<keyword evidence="2" id="KW-0732">Signal</keyword>
<feature type="signal peptide" evidence="2">
    <location>
        <begin position="1"/>
        <end position="22"/>
    </location>
</feature>
<evidence type="ECO:0000256" key="2">
    <source>
        <dbReference type="SAM" id="SignalP"/>
    </source>
</evidence>
<keyword evidence="1" id="KW-0472">Membrane</keyword>
<sequence length="146" mass="15627">MKLIFIFIFCFVFAVFTQYAHAQHFGMEYFDNSADFYFQVGDVDDDGEPDVLGSGSPQVKGAIVLGDSDPRVVIVKIINIILGFVGITALLLILSGGFKIMLSGGNQDSMDSAKKTIYAGVTGLIIILSSYGIAKFVIASLSAAAR</sequence>
<keyword evidence="1" id="KW-1133">Transmembrane helix</keyword>
<dbReference type="AlphaFoldDB" id="A0A2H0V6M0"/>
<feature type="transmembrane region" description="Helical" evidence="1">
    <location>
        <begin position="116"/>
        <end position="138"/>
    </location>
</feature>
<reference evidence="4" key="1">
    <citation type="submission" date="2017-09" db="EMBL/GenBank/DDBJ databases">
        <title>Depth-based differentiation of microbial function through sediment-hosted aquifers and enrichment of novel symbionts in the deep terrestrial subsurface.</title>
        <authorList>
            <person name="Probst A.J."/>
            <person name="Ladd B."/>
            <person name="Jarett J.K."/>
            <person name="Geller-Mcgrath D.E."/>
            <person name="Sieber C.M.K."/>
            <person name="Emerson J.B."/>
            <person name="Anantharaman K."/>
            <person name="Thomas B.C."/>
            <person name="Malmstrom R."/>
            <person name="Stieglmeier M."/>
            <person name="Klingl A."/>
            <person name="Woyke T."/>
            <person name="Ryan C.M."/>
            <person name="Banfield J.F."/>
        </authorList>
    </citation>
    <scope>NUCLEOTIDE SEQUENCE [LARGE SCALE GENOMIC DNA]</scope>
</reference>
<evidence type="ECO:0000313" key="3">
    <source>
        <dbReference type="EMBL" id="PIR94725.1"/>
    </source>
</evidence>
<dbReference type="Proteomes" id="UP000228614">
    <property type="component" value="Unassembled WGS sequence"/>
</dbReference>
<name>A0A2H0V6M0_9BACT</name>
<protein>
    <submittedName>
        <fullName evidence="3">Uncharacterized protein</fullName>
    </submittedName>
</protein>
<dbReference type="EMBL" id="PFAN01000130">
    <property type="protein sequence ID" value="PIR94725.1"/>
    <property type="molecule type" value="Genomic_DNA"/>
</dbReference>
<evidence type="ECO:0000313" key="4">
    <source>
        <dbReference type="Proteomes" id="UP000228614"/>
    </source>
</evidence>
<feature type="transmembrane region" description="Helical" evidence="1">
    <location>
        <begin position="73"/>
        <end position="95"/>
    </location>
</feature>
<organism evidence="3 4">
    <name type="scientific">Candidatus Falkowbacteria bacterium CG10_big_fil_rev_8_21_14_0_10_37_6</name>
    <dbReference type="NCBI Taxonomy" id="1974563"/>
    <lineage>
        <taxon>Bacteria</taxon>
        <taxon>Candidatus Falkowiibacteriota</taxon>
    </lineage>
</organism>
<accession>A0A2H0V6M0</accession>
<dbReference type="Pfam" id="PF18895">
    <property type="entry name" value="T4SS_pilin"/>
    <property type="match status" value="1"/>
</dbReference>
<evidence type="ECO:0000256" key="1">
    <source>
        <dbReference type="SAM" id="Phobius"/>
    </source>
</evidence>
<dbReference type="InterPro" id="IPR043993">
    <property type="entry name" value="T4SS_pilin"/>
</dbReference>
<proteinExistence type="predicted"/>
<keyword evidence="1" id="KW-0812">Transmembrane</keyword>